<proteinExistence type="predicted"/>
<name>A0A6G1FB62_9ORYZ</name>
<feature type="region of interest" description="Disordered" evidence="1">
    <location>
        <begin position="59"/>
        <end position="83"/>
    </location>
</feature>
<evidence type="ECO:0000256" key="1">
    <source>
        <dbReference type="SAM" id="MobiDB-lite"/>
    </source>
</evidence>
<comment type="caution">
    <text evidence="2">The sequence shown here is derived from an EMBL/GenBank/DDBJ whole genome shotgun (WGS) entry which is preliminary data.</text>
</comment>
<sequence length="109" mass="11646">MKVISSIHRQRKGGTLNQLSKQPGAHPGGPHYEPHAHAKYEPTPINLANRGREEKFAAAATSKDVKGRGLPPAEVEGQGGMKAGGGLIGEVISRFEKKGSYLKGKPWLP</sequence>
<feature type="region of interest" description="Disordered" evidence="1">
    <location>
        <begin position="1"/>
        <end position="41"/>
    </location>
</feature>
<dbReference type="EMBL" id="SPHZ02000001">
    <property type="protein sequence ID" value="KAF0934150.1"/>
    <property type="molecule type" value="Genomic_DNA"/>
</dbReference>
<protein>
    <submittedName>
        <fullName evidence="2">Uncharacterized protein</fullName>
    </submittedName>
</protein>
<organism evidence="2 3">
    <name type="scientific">Oryza meyeriana var. granulata</name>
    <dbReference type="NCBI Taxonomy" id="110450"/>
    <lineage>
        <taxon>Eukaryota</taxon>
        <taxon>Viridiplantae</taxon>
        <taxon>Streptophyta</taxon>
        <taxon>Embryophyta</taxon>
        <taxon>Tracheophyta</taxon>
        <taxon>Spermatophyta</taxon>
        <taxon>Magnoliopsida</taxon>
        <taxon>Liliopsida</taxon>
        <taxon>Poales</taxon>
        <taxon>Poaceae</taxon>
        <taxon>BOP clade</taxon>
        <taxon>Oryzoideae</taxon>
        <taxon>Oryzeae</taxon>
        <taxon>Oryzinae</taxon>
        <taxon>Oryza</taxon>
        <taxon>Oryza meyeriana</taxon>
    </lineage>
</organism>
<keyword evidence="3" id="KW-1185">Reference proteome</keyword>
<dbReference type="Proteomes" id="UP000479710">
    <property type="component" value="Unassembled WGS sequence"/>
</dbReference>
<dbReference type="AlphaFoldDB" id="A0A6G1FB62"/>
<evidence type="ECO:0000313" key="3">
    <source>
        <dbReference type="Proteomes" id="UP000479710"/>
    </source>
</evidence>
<gene>
    <name evidence="2" type="ORF">E2562_023413</name>
</gene>
<accession>A0A6G1FB62</accession>
<evidence type="ECO:0000313" key="2">
    <source>
        <dbReference type="EMBL" id="KAF0934150.1"/>
    </source>
</evidence>
<reference evidence="2 3" key="1">
    <citation type="submission" date="2019-11" db="EMBL/GenBank/DDBJ databases">
        <title>Whole genome sequence of Oryza granulata.</title>
        <authorList>
            <person name="Li W."/>
        </authorList>
    </citation>
    <scope>NUCLEOTIDE SEQUENCE [LARGE SCALE GENOMIC DNA]</scope>
    <source>
        <strain evidence="3">cv. Menghai</strain>
        <tissue evidence="2">Leaf</tissue>
    </source>
</reference>